<evidence type="ECO:0000256" key="4">
    <source>
        <dbReference type="ARBA" id="ARBA00022989"/>
    </source>
</evidence>
<dbReference type="SUPFAM" id="SSF103473">
    <property type="entry name" value="MFS general substrate transporter"/>
    <property type="match status" value="1"/>
</dbReference>
<dbReference type="AlphaFoldDB" id="A0A0P1FHG6"/>
<evidence type="ECO:0000256" key="1">
    <source>
        <dbReference type="ARBA" id="ARBA00004651"/>
    </source>
</evidence>
<feature type="transmembrane region" description="Helical" evidence="6">
    <location>
        <begin position="48"/>
        <end position="70"/>
    </location>
</feature>
<evidence type="ECO:0000256" key="2">
    <source>
        <dbReference type="ARBA" id="ARBA00022475"/>
    </source>
</evidence>
<dbReference type="STRING" id="321267.SHM7688_03351"/>
<feature type="transmembrane region" description="Helical" evidence="6">
    <location>
        <begin position="218"/>
        <end position="238"/>
    </location>
</feature>
<reference evidence="7 8" key="1">
    <citation type="submission" date="2015-09" db="EMBL/GenBank/DDBJ databases">
        <authorList>
            <consortium name="Swine Surveillance"/>
        </authorList>
    </citation>
    <scope>NUCLEOTIDE SEQUENCE [LARGE SCALE GENOMIC DNA]</scope>
    <source>
        <strain evidence="7 8">CECT 7688</strain>
    </source>
</reference>
<protein>
    <submittedName>
        <fullName evidence="7">H+ Antiporter protein</fullName>
    </submittedName>
</protein>
<feature type="transmembrane region" description="Helical" evidence="6">
    <location>
        <begin position="346"/>
        <end position="368"/>
    </location>
</feature>
<name>A0A0P1FHG6_9RHOB</name>
<keyword evidence="3 6" id="KW-0812">Transmembrane</keyword>
<dbReference type="GO" id="GO:0022857">
    <property type="term" value="F:transmembrane transporter activity"/>
    <property type="evidence" value="ECO:0007669"/>
    <property type="project" value="InterPro"/>
</dbReference>
<feature type="transmembrane region" description="Helical" evidence="6">
    <location>
        <begin position="281"/>
        <end position="301"/>
    </location>
</feature>
<evidence type="ECO:0000256" key="6">
    <source>
        <dbReference type="SAM" id="Phobius"/>
    </source>
</evidence>
<keyword evidence="8" id="KW-1185">Reference proteome</keyword>
<dbReference type="GO" id="GO:0005886">
    <property type="term" value="C:plasma membrane"/>
    <property type="evidence" value="ECO:0007669"/>
    <property type="project" value="UniProtKB-SubCell"/>
</dbReference>
<comment type="subcellular location">
    <subcellularLocation>
        <location evidence="1">Cell membrane</location>
        <topology evidence="1">Multi-pass membrane protein</topology>
    </subcellularLocation>
</comment>
<dbReference type="InterPro" id="IPR011701">
    <property type="entry name" value="MFS"/>
</dbReference>
<dbReference type="Pfam" id="PF07690">
    <property type="entry name" value="MFS_1"/>
    <property type="match status" value="1"/>
</dbReference>
<sequence length="441" mass="46635">MWTLLKHPIFSRLFAAQLVALAGSGLLTIALGLLAFDLAGANAGAVLGIAYTIKMVAYVGLSPVMGALVVKLPRRAVLIGADVIRIGVALCLPFVDSVGQVYALIFLLQVASGVFTPTFQATIPDILPDEDAYTQALSLSRLASDLENILSPAFAGLLLLVMSFSGLFVGTALGFALSALLILRTRLPSRAPTTERPFVARLTRGSWIYLSTPRLRGLLAFNMAAAATTAYVLVNTVVVVRDSYGMAESGLAVAMGAFGVGSMIAAFTLPRLLHHISDRSLMGLSAALLALVQLAHGLVIWTQGPLTWAGFLAIWACAGLLFSAVMTPSGRLLKRSAHSEDRAAVFTAHFALSHACWLLAYPLAGWTATAGSQALSLIVLSVIGLGSAALGFALWQRSPADLPHTHPDLPADHPHLKAHGAHNHAHDFIIDDNHLVWPNRA</sequence>
<evidence type="ECO:0000256" key="3">
    <source>
        <dbReference type="ARBA" id="ARBA00022692"/>
    </source>
</evidence>
<evidence type="ECO:0000313" key="8">
    <source>
        <dbReference type="Proteomes" id="UP000054823"/>
    </source>
</evidence>
<dbReference type="RefSeq" id="WP_058241051.1">
    <property type="nucleotide sequence ID" value="NZ_CYPW01000032.1"/>
</dbReference>
<evidence type="ECO:0000256" key="5">
    <source>
        <dbReference type="ARBA" id="ARBA00023136"/>
    </source>
</evidence>
<feature type="transmembrane region" description="Helical" evidence="6">
    <location>
        <begin position="154"/>
        <end position="183"/>
    </location>
</feature>
<dbReference type="Gene3D" id="1.20.1250.20">
    <property type="entry name" value="MFS general substrate transporter like domains"/>
    <property type="match status" value="2"/>
</dbReference>
<dbReference type="PANTHER" id="PTHR23513:SF6">
    <property type="entry name" value="MAJOR FACILITATOR SUPERFAMILY ASSOCIATED DOMAIN-CONTAINING PROTEIN"/>
    <property type="match status" value="1"/>
</dbReference>
<feature type="transmembrane region" description="Helical" evidence="6">
    <location>
        <begin position="250"/>
        <end position="269"/>
    </location>
</feature>
<evidence type="ECO:0000313" key="7">
    <source>
        <dbReference type="EMBL" id="CUH53882.1"/>
    </source>
</evidence>
<feature type="transmembrane region" description="Helical" evidence="6">
    <location>
        <begin position="82"/>
        <end position="108"/>
    </location>
</feature>
<dbReference type="InterPro" id="IPR036259">
    <property type="entry name" value="MFS_trans_sf"/>
</dbReference>
<feature type="transmembrane region" description="Helical" evidence="6">
    <location>
        <begin position="374"/>
        <end position="395"/>
    </location>
</feature>
<dbReference type="CDD" id="cd06173">
    <property type="entry name" value="MFS_MefA_like"/>
    <property type="match status" value="1"/>
</dbReference>
<feature type="transmembrane region" description="Helical" evidence="6">
    <location>
        <begin position="12"/>
        <end position="36"/>
    </location>
</feature>
<gene>
    <name evidence="7" type="ORF">SHM7688_03351</name>
</gene>
<keyword evidence="5 6" id="KW-0472">Membrane</keyword>
<keyword evidence="4 6" id="KW-1133">Transmembrane helix</keyword>
<accession>A0A0P1FHG6</accession>
<keyword evidence="2" id="KW-1003">Cell membrane</keyword>
<dbReference type="PANTHER" id="PTHR23513">
    <property type="entry name" value="INTEGRAL MEMBRANE EFFLUX PROTEIN-RELATED"/>
    <property type="match status" value="1"/>
</dbReference>
<dbReference type="OrthoDB" id="4368225at2"/>
<dbReference type="EMBL" id="CYPW01000032">
    <property type="protein sequence ID" value="CUH53882.1"/>
    <property type="molecule type" value="Genomic_DNA"/>
</dbReference>
<feature type="transmembrane region" description="Helical" evidence="6">
    <location>
        <begin position="307"/>
        <end position="325"/>
    </location>
</feature>
<proteinExistence type="predicted"/>
<organism evidence="7 8">
    <name type="scientific">Shimia marina</name>
    <dbReference type="NCBI Taxonomy" id="321267"/>
    <lineage>
        <taxon>Bacteria</taxon>
        <taxon>Pseudomonadati</taxon>
        <taxon>Pseudomonadota</taxon>
        <taxon>Alphaproteobacteria</taxon>
        <taxon>Rhodobacterales</taxon>
        <taxon>Roseobacteraceae</taxon>
    </lineage>
</organism>
<dbReference type="Proteomes" id="UP000054823">
    <property type="component" value="Unassembled WGS sequence"/>
</dbReference>